<dbReference type="SUPFAM" id="SSF57362">
    <property type="entry name" value="BPTI-like"/>
    <property type="match status" value="1"/>
</dbReference>
<dbReference type="Proteomes" id="UP000228934">
    <property type="component" value="Unassembled WGS sequence"/>
</dbReference>
<dbReference type="InterPro" id="IPR020901">
    <property type="entry name" value="Prtase_inh_Kunz-CS"/>
</dbReference>
<dbReference type="Gene3D" id="4.10.410.10">
    <property type="entry name" value="Pancreatic trypsin inhibitor Kunitz domain"/>
    <property type="match status" value="1"/>
</dbReference>
<gene>
    <name evidence="3" type="ORF">AB205_0002810</name>
</gene>
<proteinExistence type="predicted"/>
<dbReference type="PANTHER" id="PTHR10083:SF374">
    <property type="entry name" value="BPTI_KUNITZ INHIBITOR DOMAIN-CONTAINING PROTEIN"/>
    <property type="match status" value="1"/>
</dbReference>
<keyword evidence="4" id="KW-1185">Reference proteome</keyword>
<keyword evidence="1" id="KW-1015">Disulfide bond</keyword>
<dbReference type="OrthoDB" id="196393at2759"/>
<dbReference type="PROSITE" id="PS00280">
    <property type="entry name" value="BPTI_KUNITZ_1"/>
    <property type="match status" value="1"/>
</dbReference>
<accession>A0A2G9S1M6</accession>
<name>A0A2G9S1M6_AQUCT</name>
<dbReference type="InterPro" id="IPR036880">
    <property type="entry name" value="Kunitz_BPTI_sf"/>
</dbReference>
<evidence type="ECO:0000313" key="3">
    <source>
        <dbReference type="EMBL" id="PIO34068.1"/>
    </source>
</evidence>
<evidence type="ECO:0000259" key="2">
    <source>
        <dbReference type="PROSITE" id="PS50279"/>
    </source>
</evidence>
<organism evidence="3 4">
    <name type="scientific">Aquarana catesbeiana</name>
    <name type="common">American bullfrog</name>
    <name type="synonym">Rana catesbeiana</name>
    <dbReference type="NCBI Taxonomy" id="8400"/>
    <lineage>
        <taxon>Eukaryota</taxon>
        <taxon>Metazoa</taxon>
        <taxon>Chordata</taxon>
        <taxon>Craniata</taxon>
        <taxon>Vertebrata</taxon>
        <taxon>Euteleostomi</taxon>
        <taxon>Amphibia</taxon>
        <taxon>Batrachia</taxon>
        <taxon>Anura</taxon>
        <taxon>Neobatrachia</taxon>
        <taxon>Ranoidea</taxon>
        <taxon>Ranidae</taxon>
        <taxon>Aquarana</taxon>
    </lineage>
</organism>
<reference evidence="4" key="1">
    <citation type="journal article" date="2017" name="Nat. Commun.">
        <title>The North American bullfrog draft genome provides insight into hormonal regulation of long noncoding RNA.</title>
        <authorList>
            <person name="Hammond S.A."/>
            <person name="Warren R.L."/>
            <person name="Vandervalk B.P."/>
            <person name="Kucuk E."/>
            <person name="Khan H."/>
            <person name="Gibb E.A."/>
            <person name="Pandoh P."/>
            <person name="Kirk H."/>
            <person name="Zhao Y."/>
            <person name="Jones M."/>
            <person name="Mungall A.J."/>
            <person name="Coope R."/>
            <person name="Pleasance S."/>
            <person name="Moore R.A."/>
            <person name="Holt R.A."/>
            <person name="Round J.M."/>
            <person name="Ohora S."/>
            <person name="Walle B.V."/>
            <person name="Veldhoen N."/>
            <person name="Helbing C.C."/>
            <person name="Birol I."/>
        </authorList>
    </citation>
    <scope>NUCLEOTIDE SEQUENCE [LARGE SCALE GENOMIC DNA]</scope>
</reference>
<dbReference type="SMART" id="SM00131">
    <property type="entry name" value="KU"/>
    <property type="match status" value="1"/>
</dbReference>
<dbReference type="GO" id="GO:0004867">
    <property type="term" value="F:serine-type endopeptidase inhibitor activity"/>
    <property type="evidence" value="ECO:0007669"/>
    <property type="project" value="InterPro"/>
</dbReference>
<dbReference type="GO" id="GO:0005615">
    <property type="term" value="C:extracellular space"/>
    <property type="evidence" value="ECO:0007669"/>
    <property type="project" value="TreeGrafter"/>
</dbReference>
<dbReference type="PANTHER" id="PTHR10083">
    <property type="entry name" value="KUNITZ-TYPE PROTEASE INHIBITOR-RELATED"/>
    <property type="match status" value="1"/>
</dbReference>
<dbReference type="PRINTS" id="PR00759">
    <property type="entry name" value="BASICPTASE"/>
</dbReference>
<evidence type="ECO:0000313" key="4">
    <source>
        <dbReference type="Proteomes" id="UP000228934"/>
    </source>
</evidence>
<dbReference type="AlphaFoldDB" id="A0A2G9S1M6"/>
<sequence length="70" mass="7944">MAVGFCDNNILRYFYNSAENRCEIFDYHGCFGNANNFMTKLECEKTCLIPEKNDLFDLGVDSGLSFALAE</sequence>
<protein>
    <recommendedName>
        <fullName evidence="2">BPTI/Kunitz inhibitor domain-containing protein</fullName>
    </recommendedName>
</protein>
<feature type="domain" description="BPTI/Kunitz inhibitor" evidence="2">
    <location>
        <begin position="1"/>
        <end position="47"/>
    </location>
</feature>
<dbReference type="Pfam" id="PF00014">
    <property type="entry name" value="Kunitz_BPTI"/>
    <property type="match status" value="1"/>
</dbReference>
<evidence type="ECO:0000256" key="1">
    <source>
        <dbReference type="ARBA" id="ARBA00023157"/>
    </source>
</evidence>
<dbReference type="EMBL" id="KV928804">
    <property type="protein sequence ID" value="PIO34068.1"/>
    <property type="molecule type" value="Genomic_DNA"/>
</dbReference>
<dbReference type="CDD" id="cd00109">
    <property type="entry name" value="Kunitz-type"/>
    <property type="match status" value="1"/>
</dbReference>
<dbReference type="PROSITE" id="PS50279">
    <property type="entry name" value="BPTI_KUNITZ_2"/>
    <property type="match status" value="1"/>
</dbReference>
<dbReference type="InterPro" id="IPR002223">
    <property type="entry name" value="Kunitz_BPTI"/>
</dbReference>
<dbReference type="InterPro" id="IPR050098">
    <property type="entry name" value="TFPI/VKTCI-like"/>
</dbReference>